<feature type="compositionally biased region" description="Low complexity" evidence="1">
    <location>
        <begin position="500"/>
        <end position="513"/>
    </location>
</feature>
<feature type="region of interest" description="Disordered" evidence="1">
    <location>
        <begin position="1252"/>
        <end position="1280"/>
    </location>
</feature>
<keyword evidence="2" id="KW-0732">Signal</keyword>
<feature type="region of interest" description="Disordered" evidence="1">
    <location>
        <begin position="1426"/>
        <end position="1452"/>
    </location>
</feature>
<feature type="region of interest" description="Disordered" evidence="1">
    <location>
        <begin position="309"/>
        <end position="438"/>
    </location>
</feature>
<feature type="compositionally biased region" description="Polar residues" evidence="1">
    <location>
        <begin position="143"/>
        <end position="157"/>
    </location>
</feature>
<feature type="region of interest" description="Disordered" evidence="1">
    <location>
        <begin position="875"/>
        <end position="905"/>
    </location>
</feature>
<protein>
    <submittedName>
        <fullName evidence="3">Uncharacterized protein</fullName>
    </submittedName>
</protein>
<sequence length="1727" mass="185677">MATVRHRARAVLWALLLFQLFLLGYTQAQLTSASRLECSCENFSTASTLLSNGLSSVCPCSCARVTMIPVTYTTVFTIYDPITSVNDLPTVHPNRTAAVSSGFQTGTSTPTGNGPTSQTFVWVNSTSGFVSSSFITQDRGHSTDTSASFRTSKSSVPENPLHRLSSILSGSAPIITVGSTTPSANPIASSALPAQTNSTVVTGIQKTSGKVLSTISSSAGPAVTAIVPLGGTITVEPLTATAAQADGTYMTTSVIWLSIDIPSTTTVSGQAVATRFPSWRCISLDICNPSCLVPDEVCLPAPSANPNGYPWPEKPAAPPSSENGPFQPTPPSQPSASLTDSAAAPTTTKAGQGTSDEGGGDKGGDDGNDDDDGDGDNNDDHGDDDGGGDGDDDDGDGDDSDNGDADDDNWDGNEDEDGHGDDDDGDGDGSDNHDDGDDDDDDSFLLGFRIDLGTDILGRALHDVFGWGMSIGFGTNSLFSGIGGGGGGGGETKPEEPKKSLTTSASTSSSSTSSCTVTYTVAPHCTQPCVVSQIKSLGVSSYITSCATATCRTTQLCTTVDKTTTTTSFMTKKPQRTAGCMPKKCPACHQDSDTPEAARALSKELAARQTLWDDVILKDVLTEPETWQEGEFDWWEKMRRVAKSYGPGLHIDSKYHMDSSSSWTPFGNVPHGGGAGPVWGCTIVVAFSPQGVYANHLWEIPNFNIPWDEEHLFHVERGYNEDYYFKQNVDMFLHQGSVAFPFQTEYPALAPLIDPGGPLHAKDFQFFRTIVFVPTQAGGEMLYKRATRKMIDILSGKINIEKKHITIYGYRPREDLGKDFDYDLGRATPPPRLRASNPWDGLFSWLYTPKGPSGQRELVLRYEKDIIHREAWCGDGRAIPDAPPSNFDLRPKPGDDPPPPPPTKNAILRFREENAAVATCGRFIVCGLGNPEAVCGDYRKYPPPSLSGSQSSSSSPQKRQLPPSNGPSKAERELSTDIMIDPEDGLGGEIWWWDRMRNAVDERGAGFGGHPDQPGHWSTSAMVTLNEEVDGSVADRPRFGGAGPVWGCTAIVVASPEAVWTSHVWELPSHARGEAHGKAAFEQWSKVFPRPTREYFQEEFLDFLDHGNTKGNFRQLHAYKFPGRNPGLRYMFMKGGAFDPAEHEFVWVGIVTRSYKNLDAPRVQYDWQIQMVYDKFVAWGVDPDNIRVKAYPARLDFTAGGSQIKPHWGILSWQYHPRHREGNHEEKKMRIRFEKELLFEKSWCGFGKKIVVPPAEEGSPPQRKRQQKKNDAEDEEEEEACKMFISSKESSASAMRVSTAVPEPTQACANDAECGSLSCPGNRISACYHELCHCVILANPNNTEILAGTIYSTPTTTLDASQTPVFPISWLLPNLTSTVASQGSSITTNILSLNSSTSTYSASFMSTGFSSMSTVFTSILSASTSGIPSSRSSMSRPTLSATQPAKSPGGACTTKQDCSGLKCADNQYKDCRIKDGTGLGCHCFDRPNKILDVCYKAADCANVACEARHTPTCRPLVDFAGATSVCLCDADPVLPGAGCLVDTHCDGLPCDADNQRGVCASNACRCGFFLPEGAGCSTHDDCAAVRCSEAEPFKSCSPPPGNACACSASRPPPRRTEGDACSAHDQCATIGCTELEVSVCEVDRCRCRAFACRAHTDCASAPACAAAENLRCEAGRCACRPCTDKFKILGCGSDEDCNHCCARGGLPTCVYGCQAFWCGKECQCEPW</sequence>
<feature type="compositionally biased region" description="Low complexity" evidence="1">
    <location>
        <begin position="1426"/>
        <end position="1441"/>
    </location>
</feature>
<accession>A0AAX4ISZ7</accession>
<feature type="compositionally biased region" description="Low complexity" evidence="1">
    <location>
        <begin position="946"/>
        <end position="963"/>
    </location>
</feature>
<evidence type="ECO:0000256" key="2">
    <source>
        <dbReference type="SAM" id="SignalP"/>
    </source>
</evidence>
<dbReference type="GeneID" id="87947908"/>
<feature type="signal peptide" evidence="2">
    <location>
        <begin position="1"/>
        <end position="28"/>
    </location>
</feature>
<feature type="region of interest" description="Disordered" evidence="1">
    <location>
        <begin position="484"/>
        <end position="513"/>
    </location>
</feature>
<proteinExistence type="predicted"/>
<dbReference type="Proteomes" id="UP001322277">
    <property type="component" value="Chromosome 7"/>
</dbReference>
<feature type="compositionally biased region" description="Polar residues" evidence="1">
    <location>
        <begin position="334"/>
        <end position="354"/>
    </location>
</feature>
<keyword evidence="4" id="KW-1185">Reference proteome</keyword>
<feature type="chain" id="PRO_5043579018" evidence="2">
    <location>
        <begin position="29"/>
        <end position="1727"/>
    </location>
</feature>
<organism evidence="3 4">
    <name type="scientific">Colletotrichum destructivum</name>
    <dbReference type="NCBI Taxonomy" id="34406"/>
    <lineage>
        <taxon>Eukaryota</taxon>
        <taxon>Fungi</taxon>
        <taxon>Dikarya</taxon>
        <taxon>Ascomycota</taxon>
        <taxon>Pezizomycotina</taxon>
        <taxon>Sordariomycetes</taxon>
        <taxon>Hypocreomycetidae</taxon>
        <taxon>Glomerellales</taxon>
        <taxon>Glomerellaceae</taxon>
        <taxon>Colletotrichum</taxon>
        <taxon>Colletotrichum destructivum species complex</taxon>
    </lineage>
</organism>
<dbReference type="KEGG" id="cdet:87947908"/>
<name>A0AAX4ISZ7_9PEZI</name>
<gene>
    <name evidence="3" type="ORF">CDEST_11408</name>
</gene>
<feature type="compositionally biased region" description="Acidic residues" evidence="1">
    <location>
        <begin position="366"/>
        <end position="438"/>
    </location>
</feature>
<evidence type="ECO:0000313" key="4">
    <source>
        <dbReference type="Proteomes" id="UP001322277"/>
    </source>
</evidence>
<dbReference type="EMBL" id="CP137311">
    <property type="protein sequence ID" value="WQF86394.1"/>
    <property type="molecule type" value="Genomic_DNA"/>
</dbReference>
<feature type="region of interest" description="Disordered" evidence="1">
    <location>
        <begin position="137"/>
        <end position="160"/>
    </location>
</feature>
<evidence type="ECO:0000256" key="1">
    <source>
        <dbReference type="SAM" id="MobiDB-lite"/>
    </source>
</evidence>
<evidence type="ECO:0000313" key="3">
    <source>
        <dbReference type="EMBL" id="WQF86394.1"/>
    </source>
</evidence>
<dbReference type="RefSeq" id="XP_062783615.1">
    <property type="nucleotide sequence ID" value="XM_062927564.1"/>
</dbReference>
<feature type="region of interest" description="Disordered" evidence="1">
    <location>
        <begin position="943"/>
        <end position="982"/>
    </location>
</feature>
<reference evidence="4" key="1">
    <citation type="journal article" date="2023" name="bioRxiv">
        <title>Complete genome of the Medicago anthracnose fungus, Colletotrichum destructivum, reveals a mini-chromosome-like region within a core chromosome.</title>
        <authorList>
            <person name="Lapalu N."/>
            <person name="Simon A."/>
            <person name="Lu A."/>
            <person name="Plaumann P.-L."/>
            <person name="Amselem J."/>
            <person name="Pigne S."/>
            <person name="Auger A."/>
            <person name="Koch C."/>
            <person name="Dallery J.-F."/>
            <person name="O'Connell R.J."/>
        </authorList>
    </citation>
    <scope>NUCLEOTIDE SEQUENCE [LARGE SCALE GENOMIC DNA]</scope>
    <source>
        <strain evidence="4">CBS 520.97</strain>
    </source>
</reference>